<reference evidence="2 3" key="1">
    <citation type="submission" date="2018-10" db="EMBL/GenBank/DDBJ databases">
        <title>Phylogenomics of Brevibacillus.</title>
        <authorList>
            <person name="Dunlap C."/>
        </authorList>
    </citation>
    <scope>NUCLEOTIDE SEQUENCE [LARGE SCALE GENOMIC DNA]</scope>
    <source>
        <strain evidence="2 3">JCM 12215</strain>
    </source>
</reference>
<keyword evidence="3" id="KW-1185">Reference proteome</keyword>
<gene>
    <name evidence="2" type="ORF">EDM52_21755</name>
</gene>
<dbReference type="EMBL" id="RHHR01000049">
    <property type="protein sequence ID" value="RNB67792.1"/>
    <property type="molecule type" value="Genomic_DNA"/>
</dbReference>
<accession>A0A3M8BWG7</accession>
<evidence type="ECO:0000259" key="1">
    <source>
        <dbReference type="Pfam" id="PF01593"/>
    </source>
</evidence>
<proteinExistence type="predicted"/>
<organism evidence="2 3">
    <name type="scientific">Brevibacillus invocatus</name>
    <dbReference type="NCBI Taxonomy" id="173959"/>
    <lineage>
        <taxon>Bacteria</taxon>
        <taxon>Bacillati</taxon>
        <taxon>Bacillota</taxon>
        <taxon>Bacilli</taxon>
        <taxon>Bacillales</taxon>
        <taxon>Paenibacillaceae</taxon>
        <taxon>Brevibacillus</taxon>
    </lineage>
</organism>
<dbReference type="GO" id="GO:0016491">
    <property type="term" value="F:oxidoreductase activity"/>
    <property type="evidence" value="ECO:0007669"/>
    <property type="project" value="InterPro"/>
</dbReference>
<dbReference type="Proteomes" id="UP000282028">
    <property type="component" value="Unassembled WGS sequence"/>
</dbReference>
<dbReference type="Gene3D" id="3.50.50.60">
    <property type="entry name" value="FAD/NAD(P)-binding domain"/>
    <property type="match status" value="1"/>
</dbReference>
<dbReference type="Gene3D" id="3.90.660.50">
    <property type="match status" value="1"/>
</dbReference>
<evidence type="ECO:0000313" key="3">
    <source>
        <dbReference type="Proteomes" id="UP000282028"/>
    </source>
</evidence>
<evidence type="ECO:0000313" key="2">
    <source>
        <dbReference type="EMBL" id="RNB67792.1"/>
    </source>
</evidence>
<name>A0A3M8BWG7_9BACL</name>
<dbReference type="InterPro" id="IPR036188">
    <property type="entry name" value="FAD/NAD-bd_sf"/>
</dbReference>
<comment type="caution">
    <text evidence="2">The sequence shown here is derived from an EMBL/GenBank/DDBJ whole genome shotgun (WGS) entry which is preliminary data.</text>
</comment>
<protein>
    <recommendedName>
        <fullName evidence="1">Amine oxidase domain-containing protein</fullName>
    </recommendedName>
</protein>
<sequence length="370" mass="41304">MPIDGGKVPIGGVAATHEGLYPLPFTFSSLLRTRLLTWNSKVKYIQLMLMLRRMDVESFHGLSWSDWVGKQFPHDRMAQDLMLTLGRLWMYADCPEQLDAGATIQQGQVSMGGVYYLHQGWKSLVHSLKKRAESEGVRIVRGKADSILIDEQRVEGILLSNGEMLHGSTVIAALSPGEAAGLVRKVDGPKSPTLKYWQEQAVPSFASCLDIVVTHLPEPNRSFALHVQRPLYYSNHSSISKLNTNGDQVIHMLKYQASPEQIDPARDRRELEEWIDSLQPGWRKAVVTERFLPKMTVTHSLPLCGAARRPAPDETGVDGLYISGDWVGQHGMLADAAVASGKHAAHCAIRYLRNPVREDVRKNNELRSIL</sequence>
<dbReference type="Pfam" id="PF01593">
    <property type="entry name" value="Amino_oxidase"/>
    <property type="match status" value="1"/>
</dbReference>
<dbReference type="SUPFAM" id="SSF51905">
    <property type="entry name" value="FAD/NAD(P)-binding domain"/>
    <property type="match status" value="1"/>
</dbReference>
<dbReference type="OrthoDB" id="269318at2"/>
<feature type="domain" description="Amine oxidase" evidence="1">
    <location>
        <begin position="22"/>
        <end position="347"/>
    </location>
</feature>
<dbReference type="AlphaFoldDB" id="A0A3M8BWG7"/>
<dbReference type="InterPro" id="IPR002937">
    <property type="entry name" value="Amino_oxidase"/>
</dbReference>